<keyword evidence="11" id="KW-1185">Reference proteome</keyword>
<evidence type="ECO:0000256" key="2">
    <source>
        <dbReference type="ARBA" id="ARBA00004214"/>
    </source>
</evidence>
<comment type="subcellular location">
    <subcellularLocation>
        <location evidence="1">Cytoplasm</location>
        <location evidence="1">Cytoskeleton</location>
        <location evidence="1">Spindle</location>
    </subcellularLocation>
    <subcellularLocation>
        <location evidence="2">Midbody</location>
    </subcellularLocation>
</comment>
<evidence type="ECO:0000256" key="7">
    <source>
        <dbReference type="ARBA" id="ARBA00023288"/>
    </source>
</evidence>
<organism evidence="10 11">
    <name type="scientific">Erpetoichthys calabaricus</name>
    <name type="common">Rope fish</name>
    <name type="synonym">Calamoichthys calabaricus</name>
    <dbReference type="NCBI Taxonomy" id="27687"/>
    <lineage>
        <taxon>Eukaryota</taxon>
        <taxon>Metazoa</taxon>
        <taxon>Chordata</taxon>
        <taxon>Craniata</taxon>
        <taxon>Vertebrata</taxon>
        <taxon>Euteleostomi</taxon>
        <taxon>Actinopterygii</taxon>
        <taxon>Polypteriformes</taxon>
        <taxon>Polypteridae</taxon>
        <taxon>Erpetoichthys</taxon>
    </lineage>
</organism>
<name>A0A8C4RF93_ERPCA</name>
<protein>
    <submittedName>
        <fullName evidence="10">Uncharacterized protein</fullName>
    </submittedName>
</protein>
<evidence type="ECO:0000256" key="9">
    <source>
        <dbReference type="SAM" id="Coils"/>
    </source>
</evidence>
<dbReference type="Proteomes" id="UP000694620">
    <property type="component" value="Chromosome 3"/>
</dbReference>
<reference evidence="10" key="3">
    <citation type="submission" date="2025-09" db="UniProtKB">
        <authorList>
            <consortium name="Ensembl"/>
        </authorList>
    </citation>
    <scope>IDENTIFICATION</scope>
</reference>
<dbReference type="InterPro" id="IPR051293">
    <property type="entry name" value="MTUS1/CCDC69"/>
</dbReference>
<dbReference type="AlphaFoldDB" id="A0A8C4RF93"/>
<evidence type="ECO:0000256" key="3">
    <source>
        <dbReference type="ARBA" id="ARBA00022490"/>
    </source>
</evidence>
<keyword evidence="4" id="KW-0519">Myristate</keyword>
<evidence type="ECO:0000256" key="6">
    <source>
        <dbReference type="ARBA" id="ARBA00023212"/>
    </source>
</evidence>
<reference evidence="10" key="1">
    <citation type="submission" date="2021-06" db="EMBL/GenBank/DDBJ databases">
        <authorList>
            <consortium name="Wellcome Sanger Institute Data Sharing"/>
        </authorList>
    </citation>
    <scope>NUCLEOTIDE SEQUENCE [LARGE SCALE GENOMIC DNA]</scope>
</reference>
<evidence type="ECO:0000313" key="11">
    <source>
        <dbReference type="Proteomes" id="UP000694620"/>
    </source>
</evidence>
<dbReference type="GO" id="GO:0005634">
    <property type="term" value="C:nucleus"/>
    <property type="evidence" value="ECO:0007669"/>
    <property type="project" value="TreeGrafter"/>
</dbReference>
<evidence type="ECO:0000256" key="1">
    <source>
        <dbReference type="ARBA" id="ARBA00004186"/>
    </source>
</evidence>
<keyword evidence="6" id="KW-0206">Cytoskeleton</keyword>
<evidence type="ECO:0000313" key="10">
    <source>
        <dbReference type="Ensembl" id="ENSECRP00000001126.1"/>
    </source>
</evidence>
<evidence type="ECO:0000256" key="8">
    <source>
        <dbReference type="ARBA" id="ARBA00038407"/>
    </source>
</evidence>
<dbReference type="Ensembl" id="ENSECRT00000001149.1">
    <property type="protein sequence ID" value="ENSECRP00000001126.1"/>
    <property type="gene ID" value="ENSECRG00000000777.1"/>
</dbReference>
<evidence type="ECO:0000256" key="5">
    <source>
        <dbReference type="ARBA" id="ARBA00023054"/>
    </source>
</evidence>
<accession>A0A8C4RF93</accession>
<dbReference type="GO" id="GO:0008017">
    <property type="term" value="F:microtubule binding"/>
    <property type="evidence" value="ECO:0007669"/>
    <property type="project" value="TreeGrafter"/>
</dbReference>
<reference evidence="10" key="2">
    <citation type="submission" date="2025-08" db="UniProtKB">
        <authorList>
            <consortium name="Ensembl"/>
        </authorList>
    </citation>
    <scope>IDENTIFICATION</scope>
</reference>
<proteinExistence type="inferred from homology"/>
<sequence length="89" mass="10356">CVNSCQSVLDRCLFLQIYGSPGTFWEKELESLITIAEIKNKDVCELGYKLKDMEMMEEKNQILEKRLSTVLQQNEELTARVEQLKTLVQ</sequence>
<comment type="similarity">
    <text evidence="8">Belongs to the CCDC69 family.</text>
</comment>
<keyword evidence="7" id="KW-0449">Lipoprotein</keyword>
<dbReference type="PANTHER" id="PTHR24200:SF6">
    <property type="entry name" value="COILED-COIL DOMAIN-CONTAINING PROTEIN 69"/>
    <property type="match status" value="1"/>
</dbReference>
<keyword evidence="5 9" id="KW-0175">Coiled coil</keyword>
<dbReference type="PANTHER" id="PTHR24200">
    <property type="entry name" value="TOUCAN, ISOFORM A"/>
    <property type="match status" value="1"/>
</dbReference>
<evidence type="ECO:0000256" key="4">
    <source>
        <dbReference type="ARBA" id="ARBA00022707"/>
    </source>
</evidence>
<dbReference type="GO" id="GO:0005737">
    <property type="term" value="C:cytoplasm"/>
    <property type="evidence" value="ECO:0007669"/>
    <property type="project" value="TreeGrafter"/>
</dbReference>
<dbReference type="GO" id="GO:0030496">
    <property type="term" value="C:midbody"/>
    <property type="evidence" value="ECO:0007669"/>
    <property type="project" value="UniProtKB-SubCell"/>
</dbReference>
<dbReference type="GO" id="GO:0005819">
    <property type="term" value="C:spindle"/>
    <property type="evidence" value="ECO:0007669"/>
    <property type="project" value="UniProtKB-SubCell"/>
</dbReference>
<feature type="coiled-coil region" evidence="9">
    <location>
        <begin position="53"/>
        <end position="87"/>
    </location>
</feature>
<keyword evidence="3" id="KW-0963">Cytoplasm</keyword>